<accession>A0ACC2RHN8</accession>
<sequence>MKSFALLTSVLALTLNPKNPFEGLEQYKNFITVDPRIASGTGRPDCNRGKCQFEPWDRNNNKALLAVRYNNTIDEAHCADDSDPKKVYTFSSYLQSTTDLELGRVGYDGINIIIEEGNIKDFDEVADDLTEDDKVSLTLHYNDYLKLRGVFNDKRLLEKIQHVYVEPSSEIPSYASLSKSEKKFSWLARDEEHAYSFPSDYPEEQILIAETVSFVTDPFSNEQYCDE</sequence>
<evidence type="ECO:0000313" key="2">
    <source>
        <dbReference type="Proteomes" id="UP001165960"/>
    </source>
</evidence>
<comment type="caution">
    <text evidence="1">The sequence shown here is derived from an EMBL/GenBank/DDBJ whole genome shotgun (WGS) entry which is preliminary data.</text>
</comment>
<proteinExistence type="predicted"/>
<dbReference type="Proteomes" id="UP001165960">
    <property type="component" value="Unassembled WGS sequence"/>
</dbReference>
<name>A0ACC2RHN8_9FUNG</name>
<organism evidence="1 2">
    <name type="scientific">Entomophthora muscae</name>
    <dbReference type="NCBI Taxonomy" id="34485"/>
    <lineage>
        <taxon>Eukaryota</taxon>
        <taxon>Fungi</taxon>
        <taxon>Fungi incertae sedis</taxon>
        <taxon>Zoopagomycota</taxon>
        <taxon>Entomophthoromycotina</taxon>
        <taxon>Entomophthoromycetes</taxon>
        <taxon>Entomophthorales</taxon>
        <taxon>Entomophthoraceae</taxon>
        <taxon>Entomophthora</taxon>
    </lineage>
</organism>
<gene>
    <name evidence="1" type="ORF">DSO57_1022611</name>
</gene>
<keyword evidence="2" id="KW-1185">Reference proteome</keyword>
<reference evidence="1" key="1">
    <citation type="submission" date="2022-04" db="EMBL/GenBank/DDBJ databases">
        <title>Genome of the entomopathogenic fungus Entomophthora muscae.</title>
        <authorList>
            <person name="Elya C."/>
            <person name="Lovett B.R."/>
            <person name="Lee E."/>
            <person name="Macias A.M."/>
            <person name="Hajek A.E."/>
            <person name="De Bivort B.L."/>
            <person name="Kasson M.T."/>
            <person name="De Fine Licht H.H."/>
            <person name="Stajich J.E."/>
        </authorList>
    </citation>
    <scope>NUCLEOTIDE SEQUENCE</scope>
    <source>
        <strain evidence="1">Berkeley</strain>
    </source>
</reference>
<protein>
    <submittedName>
        <fullName evidence="1">Uncharacterized protein</fullName>
    </submittedName>
</protein>
<evidence type="ECO:0000313" key="1">
    <source>
        <dbReference type="EMBL" id="KAJ9049612.1"/>
    </source>
</evidence>
<dbReference type="EMBL" id="QTSX02007214">
    <property type="protein sequence ID" value="KAJ9049612.1"/>
    <property type="molecule type" value="Genomic_DNA"/>
</dbReference>